<protein>
    <submittedName>
        <fullName evidence="1">Uncharacterized protein</fullName>
    </submittedName>
</protein>
<dbReference type="Proteomes" id="UP000502894">
    <property type="component" value="Chromosome"/>
</dbReference>
<name>A0A6F8T3A2_9GAMM</name>
<reference evidence="1" key="1">
    <citation type="journal article" date="2020" name="Microbiol. Resour. Announc.">
        <title>Complete Genome Sequence of Novel Psychrotolerant Legionella Strain TUM19329, Isolated from Antarctic Lake Sediment.</title>
        <authorList>
            <person name="Shimada S."/>
            <person name="Nakai R."/>
            <person name="Aoki K."/>
            <person name="Shimoeda N."/>
            <person name="Ohno G."/>
            <person name="Miyazaki Y."/>
            <person name="Kudoh S."/>
            <person name="Imura S."/>
            <person name="Watanabe K."/>
            <person name="Ishii Y."/>
            <person name="Tateda K."/>
        </authorList>
    </citation>
    <scope>NUCLEOTIDE SEQUENCE [LARGE SCALE GENOMIC DNA]</scope>
    <source>
        <strain evidence="1">TUM19329</strain>
    </source>
</reference>
<gene>
    <name evidence="1" type="ORF">TUM19329_15250</name>
</gene>
<organism evidence="1 2">
    <name type="scientific">Legionella antarctica</name>
    <dbReference type="NCBI Taxonomy" id="2708020"/>
    <lineage>
        <taxon>Bacteria</taxon>
        <taxon>Pseudomonadati</taxon>
        <taxon>Pseudomonadota</taxon>
        <taxon>Gammaproteobacteria</taxon>
        <taxon>Legionellales</taxon>
        <taxon>Legionellaceae</taxon>
        <taxon>Legionella</taxon>
    </lineage>
</organism>
<dbReference type="EMBL" id="AP022839">
    <property type="protein sequence ID" value="BCA95164.1"/>
    <property type="molecule type" value="Genomic_DNA"/>
</dbReference>
<evidence type="ECO:0000313" key="1">
    <source>
        <dbReference type="EMBL" id="BCA95164.1"/>
    </source>
</evidence>
<dbReference type="KEGG" id="lant:TUM19329_15250"/>
<dbReference type="RefSeq" id="WP_173236838.1">
    <property type="nucleotide sequence ID" value="NZ_AP022839.1"/>
</dbReference>
<keyword evidence="2" id="KW-1185">Reference proteome</keyword>
<dbReference type="AlphaFoldDB" id="A0A6F8T3A2"/>
<accession>A0A6F8T3A2</accession>
<evidence type="ECO:0000313" key="2">
    <source>
        <dbReference type="Proteomes" id="UP000502894"/>
    </source>
</evidence>
<proteinExistence type="predicted"/>
<sequence>MQGLQKIGHKSPLNTFLALDPVKRKTLLNNTYYSFELIKFFSNNKYPDPLKTFLSIPASSLVLLLNNTYYTTEVMKALISRGKSDPISYLEKLGNDAFITIMSSPEEYTNRIKRGVNLEDEFLPPPVDNEFSTTLKAFIQFVQQKPENTSRLISLSISKSLLEQFKDDKTGTICNIPVRLDGDLFDLNTLESLTPNREGYRTNPLTNEQFLLSALQPAKDIQRNIEKLIQSTSSDKPVKELTNFAFN</sequence>